<accession>A0A3S3LEB5</accession>
<dbReference type="EMBL" id="SAVA01000003">
    <property type="protein sequence ID" value="RWR53469.1"/>
    <property type="molecule type" value="Genomic_DNA"/>
</dbReference>
<evidence type="ECO:0000313" key="2">
    <source>
        <dbReference type="EMBL" id="RWR53469.1"/>
    </source>
</evidence>
<dbReference type="Pfam" id="PF01890">
    <property type="entry name" value="CbiG_C"/>
    <property type="match status" value="1"/>
</dbReference>
<keyword evidence="3" id="KW-1185">Reference proteome</keyword>
<organism evidence="2 3">
    <name type="scientific">Paenirhodobacter huangdaonensis</name>
    <dbReference type="NCBI Taxonomy" id="2501515"/>
    <lineage>
        <taxon>Bacteria</taxon>
        <taxon>Pseudomonadati</taxon>
        <taxon>Pseudomonadota</taxon>
        <taxon>Alphaproteobacteria</taxon>
        <taxon>Rhodobacterales</taxon>
        <taxon>Rhodobacter group</taxon>
        <taxon>Paenirhodobacter</taxon>
    </lineage>
</organism>
<dbReference type="InterPro" id="IPR002750">
    <property type="entry name" value="CobE/GbiG_C"/>
</dbReference>
<name>A0A3S3LEB5_9RHOB</name>
<proteinExistence type="predicted"/>
<keyword evidence="2" id="KW-0808">Transferase</keyword>
<dbReference type="Proteomes" id="UP000288071">
    <property type="component" value="Unassembled WGS sequence"/>
</dbReference>
<dbReference type="InterPro" id="IPR036518">
    <property type="entry name" value="CobE/GbiG_C_sf"/>
</dbReference>
<dbReference type="RefSeq" id="WP_128155728.1">
    <property type="nucleotide sequence ID" value="NZ_JBHSOM010000009.1"/>
</dbReference>
<evidence type="ECO:0000259" key="1">
    <source>
        <dbReference type="Pfam" id="PF01890"/>
    </source>
</evidence>
<dbReference type="Gene3D" id="3.30.420.180">
    <property type="entry name" value="CobE/GbiG C-terminal domain"/>
    <property type="match status" value="1"/>
</dbReference>
<gene>
    <name evidence="2" type="ORF">EOW66_07120</name>
</gene>
<dbReference type="GO" id="GO:0009236">
    <property type="term" value="P:cobalamin biosynthetic process"/>
    <property type="evidence" value="ECO:0007669"/>
    <property type="project" value="InterPro"/>
</dbReference>
<dbReference type="AlphaFoldDB" id="A0A3S3LEB5"/>
<dbReference type="GO" id="GO:0008168">
    <property type="term" value="F:methyltransferase activity"/>
    <property type="evidence" value="ECO:0007669"/>
    <property type="project" value="UniProtKB-KW"/>
</dbReference>
<feature type="domain" description="CobE/GbiG C-terminal" evidence="1">
    <location>
        <begin position="4"/>
        <end position="108"/>
    </location>
</feature>
<dbReference type="GO" id="GO:0032259">
    <property type="term" value="P:methylation"/>
    <property type="evidence" value="ECO:0007669"/>
    <property type="project" value="UniProtKB-KW"/>
</dbReference>
<comment type="caution">
    <text evidence="2">The sequence shown here is derived from an EMBL/GenBank/DDBJ whole genome shotgun (WGS) entry which is preliminary data.</text>
</comment>
<evidence type="ECO:0000313" key="3">
    <source>
        <dbReference type="Proteomes" id="UP000288071"/>
    </source>
</evidence>
<sequence>MRAAGVGFRAAATAEEITAALAPLGRLDALATLPAKAAALRAAVAPLGLPVRAVEVAGVPTPTRAPRILAAHGTGSVAEAAALVAAGPGARLAVPRRICPGGVTVALALSEGETE</sequence>
<keyword evidence="2" id="KW-0489">Methyltransferase</keyword>
<protein>
    <submittedName>
        <fullName evidence="2">Precorrin methylase</fullName>
    </submittedName>
</protein>
<reference evidence="3" key="2">
    <citation type="submission" date="2019-01" db="EMBL/GenBank/DDBJ databases">
        <title>Sinorhodobacter populi sp. nov. isolated from the symptomatic bark tissue of Populus euramericana canker.</title>
        <authorList>
            <person name="Li Y."/>
        </authorList>
    </citation>
    <scope>NUCLEOTIDE SEQUENCE [LARGE SCALE GENOMIC DNA]</scope>
    <source>
        <strain evidence="3">CGMCC 1.12963</strain>
    </source>
</reference>
<dbReference type="SUPFAM" id="SSF159664">
    <property type="entry name" value="CobE/GbiG C-terminal domain-like"/>
    <property type="match status" value="1"/>
</dbReference>
<reference evidence="2 3" key="1">
    <citation type="submission" date="2019-01" db="EMBL/GenBank/DDBJ databases">
        <title>Sinorhodobacter populi sp. nov. isolated from the symptomatic bark tissue of Populus euramericana canker.</title>
        <authorList>
            <person name="Xu G."/>
        </authorList>
    </citation>
    <scope>NUCLEOTIDE SEQUENCE [LARGE SCALE GENOMIC DNA]</scope>
    <source>
        <strain evidence="2 3">CGMCC 1.12963</strain>
    </source>
</reference>